<gene>
    <name evidence="2" type="ORF">GH714_009545</name>
</gene>
<dbReference type="EMBL" id="JAAGAX010000008">
    <property type="protein sequence ID" value="KAF2306028.1"/>
    <property type="molecule type" value="Genomic_DNA"/>
</dbReference>
<organism evidence="2 3">
    <name type="scientific">Hevea brasiliensis</name>
    <name type="common">Para rubber tree</name>
    <name type="synonym">Siphonia brasiliensis</name>
    <dbReference type="NCBI Taxonomy" id="3981"/>
    <lineage>
        <taxon>Eukaryota</taxon>
        <taxon>Viridiplantae</taxon>
        <taxon>Streptophyta</taxon>
        <taxon>Embryophyta</taxon>
        <taxon>Tracheophyta</taxon>
        <taxon>Spermatophyta</taxon>
        <taxon>Magnoliopsida</taxon>
        <taxon>eudicotyledons</taxon>
        <taxon>Gunneridae</taxon>
        <taxon>Pentapetalae</taxon>
        <taxon>rosids</taxon>
        <taxon>fabids</taxon>
        <taxon>Malpighiales</taxon>
        <taxon>Euphorbiaceae</taxon>
        <taxon>Crotonoideae</taxon>
        <taxon>Micrandreae</taxon>
        <taxon>Hevea</taxon>
    </lineage>
</organism>
<dbReference type="AlphaFoldDB" id="A0A6A6M0I7"/>
<evidence type="ECO:0000313" key="3">
    <source>
        <dbReference type="Proteomes" id="UP000467840"/>
    </source>
</evidence>
<evidence type="ECO:0000313" key="2">
    <source>
        <dbReference type="EMBL" id="KAF2306028.1"/>
    </source>
</evidence>
<dbReference type="Proteomes" id="UP000467840">
    <property type="component" value="Chromosome 9"/>
</dbReference>
<sequence length="143" mass="16112">MEAQMAMARWFYDACISFNALHLPYFQPALDVVATIGPTYKVHLKMILEEVPPPELDEEELEPTVYREDSISIIQKYSKSIYDLGEEKDLELNVLTNIALESFGIVSLNNSAGSNVGANNFMENNPPLIVRDERGSDNDETQL</sequence>
<protein>
    <submittedName>
        <fullName evidence="2">Uncharacterized protein</fullName>
    </submittedName>
</protein>
<proteinExistence type="predicted"/>
<evidence type="ECO:0000256" key="1">
    <source>
        <dbReference type="SAM" id="MobiDB-lite"/>
    </source>
</evidence>
<feature type="region of interest" description="Disordered" evidence="1">
    <location>
        <begin position="123"/>
        <end position="143"/>
    </location>
</feature>
<keyword evidence="3" id="KW-1185">Reference proteome</keyword>
<comment type="caution">
    <text evidence="2">The sequence shown here is derived from an EMBL/GenBank/DDBJ whole genome shotgun (WGS) entry which is preliminary data.</text>
</comment>
<reference evidence="2 3" key="1">
    <citation type="journal article" date="2020" name="Mol. Plant">
        <title>The Chromosome-Based Rubber Tree Genome Provides New Insights into Spurge Genome Evolution and Rubber Biosynthesis.</title>
        <authorList>
            <person name="Liu J."/>
            <person name="Shi C."/>
            <person name="Shi C.C."/>
            <person name="Li W."/>
            <person name="Zhang Q.J."/>
            <person name="Zhang Y."/>
            <person name="Li K."/>
            <person name="Lu H.F."/>
            <person name="Shi C."/>
            <person name="Zhu S.T."/>
            <person name="Xiao Z.Y."/>
            <person name="Nan H."/>
            <person name="Yue Y."/>
            <person name="Zhu X.G."/>
            <person name="Wu Y."/>
            <person name="Hong X.N."/>
            <person name="Fan G.Y."/>
            <person name="Tong Y."/>
            <person name="Zhang D."/>
            <person name="Mao C.L."/>
            <person name="Liu Y.L."/>
            <person name="Hao S.J."/>
            <person name="Liu W.Q."/>
            <person name="Lv M.Q."/>
            <person name="Zhang H.B."/>
            <person name="Liu Y."/>
            <person name="Hu-Tang G.R."/>
            <person name="Wang J.P."/>
            <person name="Wang J.H."/>
            <person name="Sun Y.H."/>
            <person name="Ni S.B."/>
            <person name="Chen W.B."/>
            <person name="Zhang X.C."/>
            <person name="Jiao Y.N."/>
            <person name="Eichler E.E."/>
            <person name="Li G.H."/>
            <person name="Liu X."/>
            <person name="Gao L.Z."/>
        </authorList>
    </citation>
    <scope>NUCLEOTIDE SEQUENCE [LARGE SCALE GENOMIC DNA]</scope>
    <source>
        <strain evidence="3">cv. GT1</strain>
        <tissue evidence="2">Leaf</tissue>
    </source>
</reference>
<name>A0A6A6M0I7_HEVBR</name>
<accession>A0A6A6M0I7</accession>